<dbReference type="InterPro" id="IPR044210">
    <property type="entry name" value="Tfc3-like"/>
</dbReference>
<keyword evidence="2" id="KW-0597">Phosphoprotein</keyword>
<evidence type="ECO:0000256" key="2">
    <source>
        <dbReference type="ARBA" id="ARBA00022553"/>
    </source>
</evidence>
<feature type="region of interest" description="Disordered" evidence="6">
    <location>
        <begin position="449"/>
        <end position="502"/>
    </location>
</feature>
<evidence type="ECO:0000313" key="12">
    <source>
        <dbReference type="Proteomes" id="UP000005408"/>
    </source>
</evidence>
<dbReference type="PANTHER" id="PTHR15180:SF1">
    <property type="entry name" value="GENERAL TRANSCRIPTION FACTOR 3C POLYPEPTIDE 1"/>
    <property type="match status" value="1"/>
</dbReference>
<evidence type="ECO:0000256" key="3">
    <source>
        <dbReference type="ARBA" id="ARBA00023125"/>
    </source>
</evidence>
<dbReference type="GO" id="GO:0006384">
    <property type="term" value="P:transcription initiation at RNA polymerase III promoter"/>
    <property type="evidence" value="ECO:0007669"/>
    <property type="project" value="InterPro"/>
</dbReference>
<name>A0A8W8LL63_MAGGI</name>
<feature type="region of interest" description="Disordered" evidence="6">
    <location>
        <begin position="1063"/>
        <end position="1083"/>
    </location>
</feature>
<feature type="domain" description="General transcription factor 3C polypeptide 1 winged-helix" evidence="9">
    <location>
        <begin position="11"/>
        <end position="62"/>
    </location>
</feature>
<accession>A0A8W8LL63</accession>
<feature type="domain" description="B-block binding subunit of TFIIIC" evidence="7">
    <location>
        <begin position="173"/>
        <end position="248"/>
    </location>
</feature>
<dbReference type="InterPro" id="IPR046488">
    <property type="entry name" value="Sfc3/Tfc3_C"/>
</dbReference>
<protein>
    <recommendedName>
        <fullName evidence="13">General transcription factor 3C polypeptide 1</fullName>
    </recommendedName>
</protein>
<keyword evidence="4" id="KW-0804">Transcription</keyword>
<evidence type="ECO:0000259" key="7">
    <source>
        <dbReference type="Pfam" id="PF04182"/>
    </source>
</evidence>
<dbReference type="CDD" id="cd16169">
    <property type="entry name" value="Tau138_eWH"/>
    <property type="match status" value="1"/>
</dbReference>
<evidence type="ECO:0000313" key="11">
    <source>
        <dbReference type="EnsemblMetazoa" id="G28592.1:cds"/>
    </source>
</evidence>
<keyword evidence="12" id="KW-1185">Reference proteome</keyword>
<feature type="compositionally biased region" description="Basic residues" evidence="6">
    <location>
        <begin position="486"/>
        <end position="500"/>
    </location>
</feature>
<evidence type="ECO:0000256" key="5">
    <source>
        <dbReference type="ARBA" id="ARBA00023242"/>
    </source>
</evidence>
<dbReference type="Pfam" id="PF23704">
    <property type="entry name" value="WHD_GTF3C1_N"/>
    <property type="match status" value="1"/>
</dbReference>
<dbReference type="PANTHER" id="PTHR15180">
    <property type="entry name" value="GENERAL TRANSCRIPTION FACTOR 3C POLYPEPTIDE 1"/>
    <property type="match status" value="1"/>
</dbReference>
<evidence type="ECO:0000256" key="4">
    <source>
        <dbReference type="ARBA" id="ARBA00023163"/>
    </source>
</evidence>
<dbReference type="GO" id="GO:0005634">
    <property type="term" value="C:nucleus"/>
    <property type="evidence" value="ECO:0007669"/>
    <property type="project" value="UniProtKB-SubCell"/>
</dbReference>
<dbReference type="InterPro" id="IPR035625">
    <property type="entry name" value="Tfc3-like_eWH"/>
</dbReference>
<evidence type="ECO:0000259" key="8">
    <source>
        <dbReference type="Pfam" id="PF20222"/>
    </source>
</evidence>
<proteinExistence type="predicted"/>
<feature type="compositionally biased region" description="Basic and acidic residues" evidence="6">
    <location>
        <begin position="471"/>
        <end position="484"/>
    </location>
</feature>
<sequence>MDLDYKAILTEEIALEGLDGITLQALWVRLENRPNFKMRLDEGSQEFLWRCILSIPDLEFYRLPSPRGVLNPKLPIVIDPESGVTVDFDMGEELYPIKIIQHEGPIIGSCSTYDSRQCVTMEIKADNCGTWPTAKDVTEKYGMSLVMVASQEQRFTALCGDELEPNSLYSLTPVNFCILERIGRSRRVGELSIGDSSLQVFNIQPKSMFYHTLCLIKLGLVKKQSITVYNKKGQNSLRRLFHLTRFYQQYQSKYTILTNIVATYLNKQPMKRQEIHKTREQCGIDQKSLKKLYQTSKRFKVYSLSYKQVHPDSPESQWYTKKCELKMVRVIEVLEEEESDVEDDEDIKMDDTAKDDTVFPQLVEPSFLRQAYAVLEAAGTDGVSNSKMMKRLTIDGLEVRMIIRTMERRGLITSLMTEVGKQKKKVSVSKTYVEGNKLMNQINKEKEKLKQSLQDINDKQRATAEASKASNDVKSESDKTESKAKSAGKKKGGSPKKKEKVKAIEEEVSGIVNNVGRHKRHFKTDVSATCQQMKRINMILDIIKENKIVDGVYPIVKLIREKEREENAYMVDKKTVMRLIAILVKEKKINIINTTLLDGSKQKNLQMLLSKEVEPTDQIVKSLIDQAHMKFQAVNKEQLAKKNARTRGIPENSNIPETAREGILQIMSHRSKLKAEDMIYDVAYSKQYDFRPKYSRAKILHSLLWYLVYDFPESFWPLTDPEGGVGTPPCPPVSSGDKEMEEDVFVLIDKIPKPSVYKDEMSWKRFLSPLPRHKGYDEGWFLASDILLKLPLVIFCNVIYIPYRVRGLRELLDDPEKRFYPIVSLPTPITQQLLYARKYIFSFFNDCVVLCNMGLLSIGPQIMKEKDKVFFYLHKKASLLDTKNSRPGYCMINMESPPDILEYNFISQSLVDQYWVDLRHISINSHLGCKNKRDEEEAVTVNSAVVPLPDARSSVKVEEVKDDGFVPGDKRGAAGLDSSLYLHLYRNWSGLYSLNKQNKLREKKVQVKIEGTRFAKKNNFATLQKVRSGLAGVLPRPKERVSLHTKEKSPEIIRVSLTTNVKGNKGGKGVKRKPASTDANSSVPAKKAKTILKKVKQKKVKPKLRKFIYDEIDIEAYKKKKGQRVSWSPYEDSLLLTSKIATLVMDKKRRGVLIPWSYIRDVLYHYAPQESVDKTSSACQRRVTHSLKNPSTKQNLLIYLSEAMQDPYVKEFSQKQYLQASEHACKEFRTLVDYLVTKFSNVELQKTFMPASLAQVKDYDITSMTHFNLRKITPPKEPRSRADILEYVAKDIIHSFVSSAYDKQGRSHQMFKLLSQYPDSILDKAIDKLKYDGVIVQNKKKEKLRPVDSGTNNLKLSQKYHYRFHSRYPTSIYNNTLTAIKEIVNTYPYEDNSSPESIEIKEVKNGGICAALVQLLYGRQVSIYVGIPPDIVILDPQYRQGFNQHMSLGKRSRLHEVLDSDDEDYPFDLDQKENRPKVLEQNTAWESTKTFDGPSPYVYDEDGSTIVQFNTSDRSSIQFHFDSNMDENKKGKEKSKLSTVCASRALVTMRRSRAEQDADLKHYNVQDHFLIQACNIKIRLCKDDDQNEADPDLVLRDIPYDRSKARTIIKNAQRFIPFQLDLEEVWSSVEPSSLDNMKSVYRLIHDAGEMGICYFNLKELVSDWEAFRVSIGHLLNSAAVDTSDGDLVAICSVLG</sequence>
<evidence type="ECO:0000256" key="1">
    <source>
        <dbReference type="ARBA" id="ARBA00004123"/>
    </source>
</evidence>
<evidence type="ECO:0000259" key="9">
    <source>
        <dbReference type="Pfam" id="PF23704"/>
    </source>
</evidence>
<reference evidence="11" key="1">
    <citation type="submission" date="2022-08" db="UniProtKB">
        <authorList>
            <consortium name="EnsemblMetazoa"/>
        </authorList>
    </citation>
    <scope>IDENTIFICATION</scope>
    <source>
        <strain evidence="11">05x7-T-G4-1.051#20</strain>
    </source>
</reference>
<dbReference type="GO" id="GO:0003677">
    <property type="term" value="F:DNA binding"/>
    <property type="evidence" value="ECO:0007669"/>
    <property type="project" value="UniProtKB-KW"/>
</dbReference>
<comment type="subcellular location">
    <subcellularLocation>
        <location evidence="1">Nucleus</location>
    </subcellularLocation>
</comment>
<dbReference type="GO" id="GO:0000127">
    <property type="term" value="C:transcription factor TFIIIC complex"/>
    <property type="evidence" value="ECO:0007669"/>
    <property type="project" value="InterPro"/>
</dbReference>
<dbReference type="Pfam" id="PF20222">
    <property type="entry name" value="DUF6581"/>
    <property type="match status" value="1"/>
</dbReference>
<keyword evidence="5" id="KW-0539">Nucleus</keyword>
<evidence type="ECO:0000259" key="10">
    <source>
        <dbReference type="Pfam" id="PF24101"/>
    </source>
</evidence>
<dbReference type="Pfam" id="PF04182">
    <property type="entry name" value="B-block_TFIIIC"/>
    <property type="match status" value="1"/>
</dbReference>
<evidence type="ECO:0000256" key="6">
    <source>
        <dbReference type="SAM" id="MobiDB-lite"/>
    </source>
</evidence>
<dbReference type="Proteomes" id="UP000005408">
    <property type="component" value="Unassembled WGS sequence"/>
</dbReference>
<dbReference type="Pfam" id="PF24101">
    <property type="entry name" value="WHD_GTF3C1"/>
    <property type="match status" value="1"/>
</dbReference>
<dbReference type="EnsemblMetazoa" id="G28592.1">
    <property type="protein sequence ID" value="G28592.1:cds"/>
    <property type="gene ID" value="G28592"/>
</dbReference>
<feature type="domain" description="GTF3C1 extended winged-helix" evidence="10">
    <location>
        <begin position="528"/>
        <end position="632"/>
    </location>
</feature>
<dbReference type="InterPro" id="IPR007309">
    <property type="entry name" value="TFIIIC_Bblock-bd"/>
</dbReference>
<feature type="domain" description="Transcription factor tau subunit sfc3/Tfc3 C-terminal" evidence="8">
    <location>
        <begin position="1244"/>
        <end position="1425"/>
    </location>
</feature>
<dbReference type="InterPro" id="IPR056428">
    <property type="entry name" value="WH_GTF3C1"/>
</dbReference>
<keyword evidence="3" id="KW-0238">DNA-binding</keyword>
<feature type="compositionally biased region" description="Basic and acidic residues" evidence="6">
    <location>
        <begin position="449"/>
        <end position="462"/>
    </location>
</feature>
<organism evidence="11 12">
    <name type="scientific">Magallana gigas</name>
    <name type="common">Pacific oyster</name>
    <name type="synonym">Crassostrea gigas</name>
    <dbReference type="NCBI Taxonomy" id="29159"/>
    <lineage>
        <taxon>Eukaryota</taxon>
        <taxon>Metazoa</taxon>
        <taxon>Spiralia</taxon>
        <taxon>Lophotrochozoa</taxon>
        <taxon>Mollusca</taxon>
        <taxon>Bivalvia</taxon>
        <taxon>Autobranchia</taxon>
        <taxon>Pteriomorphia</taxon>
        <taxon>Ostreida</taxon>
        <taxon>Ostreoidea</taxon>
        <taxon>Ostreidae</taxon>
        <taxon>Magallana</taxon>
    </lineage>
</organism>
<dbReference type="InterPro" id="IPR056467">
    <property type="entry name" value="eWH_GTF3C1"/>
</dbReference>
<evidence type="ECO:0008006" key="13">
    <source>
        <dbReference type="Google" id="ProtNLM"/>
    </source>
</evidence>
<dbReference type="GO" id="GO:0042791">
    <property type="term" value="P:5S class rRNA transcription by RNA polymerase III"/>
    <property type="evidence" value="ECO:0007669"/>
    <property type="project" value="TreeGrafter"/>
</dbReference>